<evidence type="ECO:0000313" key="1">
    <source>
        <dbReference type="EMBL" id="WED77468.1"/>
    </source>
</evidence>
<gene>
    <name evidence="1" type="ORF">PYU98_04245</name>
</gene>
<dbReference type="AlphaFoldDB" id="A0AAX3NZA5"/>
<proteinExistence type="predicted"/>
<evidence type="ECO:0008006" key="3">
    <source>
        <dbReference type="Google" id="ProtNLM"/>
    </source>
</evidence>
<dbReference type="EMBL" id="CP118988">
    <property type="protein sequence ID" value="WED77468.1"/>
    <property type="molecule type" value="Genomic_DNA"/>
</dbReference>
<reference evidence="1" key="1">
    <citation type="submission" date="2023-02" db="EMBL/GenBank/DDBJ databases">
        <title>The sequence of Aeromonas allosaccharophila K520.</title>
        <authorList>
            <person name="Luo X."/>
        </authorList>
    </citation>
    <scope>NUCLEOTIDE SEQUENCE</scope>
    <source>
        <strain evidence="1">K520</strain>
    </source>
</reference>
<sequence length="135" mass="15261">MIIECPKCSKKNDLHIEAKVKCGHCQEELTGHTFKKKIMSGGTILAIGLIGGQVADYALLDNRYPMSVEYSIVDSCTNADQELVSKTIYLHRKDVCLCAMKDTMNEISYIRYNVDKKSFLSAFQKNTNECIRREG</sequence>
<dbReference type="Proteomes" id="UP001213721">
    <property type="component" value="Chromosome"/>
</dbReference>
<organism evidence="1 2">
    <name type="scientific">Aeromonas allosaccharophila</name>
    <dbReference type="NCBI Taxonomy" id="656"/>
    <lineage>
        <taxon>Bacteria</taxon>
        <taxon>Pseudomonadati</taxon>
        <taxon>Pseudomonadota</taxon>
        <taxon>Gammaproteobacteria</taxon>
        <taxon>Aeromonadales</taxon>
        <taxon>Aeromonadaceae</taxon>
        <taxon>Aeromonas</taxon>
    </lineage>
</organism>
<evidence type="ECO:0000313" key="2">
    <source>
        <dbReference type="Proteomes" id="UP001213721"/>
    </source>
</evidence>
<protein>
    <recommendedName>
        <fullName evidence="3">Zinc ribbon domain-containing protein</fullName>
    </recommendedName>
</protein>
<accession>A0AAX3NZA5</accession>
<dbReference type="RefSeq" id="WP_275057476.1">
    <property type="nucleotide sequence ID" value="NZ_CP118988.1"/>
</dbReference>
<name>A0AAX3NZA5_9GAMM</name>